<evidence type="ECO:0000313" key="3">
    <source>
        <dbReference type="Proteomes" id="UP000758155"/>
    </source>
</evidence>
<evidence type="ECO:0000256" key="1">
    <source>
        <dbReference type="SAM" id="SignalP"/>
    </source>
</evidence>
<dbReference type="EMBL" id="SWKV01000290">
    <property type="protein sequence ID" value="KAF3028729.1"/>
    <property type="molecule type" value="Genomic_DNA"/>
</dbReference>
<dbReference type="OrthoDB" id="1859733at2759"/>
<keyword evidence="3" id="KW-1185">Reference proteome</keyword>
<gene>
    <name evidence="2" type="ORF">E8E12_000621</name>
</gene>
<reference evidence="2" key="1">
    <citation type="submission" date="2019-04" db="EMBL/GenBank/DDBJ databases">
        <title>Sequencing of skin fungus with MAO and IRED activity.</title>
        <authorList>
            <person name="Marsaioli A.J."/>
            <person name="Bonatto J.M.C."/>
            <person name="Reis Junior O."/>
        </authorList>
    </citation>
    <scope>NUCLEOTIDE SEQUENCE</scope>
    <source>
        <strain evidence="2">28M1</strain>
    </source>
</reference>
<dbReference type="AlphaFoldDB" id="A0A9P5BUG9"/>
<dbReference type="Proteomes" id="UP000758155">
    <property type="component" value="Unassembled WGS sequence"/>
</dbReference>
<feature type="signal peptide" evidence="1">
    <location>
        <begin position="1"/>
        <end position="19"/>
    </location>
</feature>
<evidence type="ECO:0000313" key="2">
    <source>
        <dbReference type="EMBL" id="KAF3028729.1"/>
    </source>
</evidence>
<dbReference type="PANTHER" id="PTHR35567:SF1">
    <property type="entry name" value="CONSERVED FUNGAL PROTEIN (AFU_ORTHOLOGUE AFUA_1G14230)"/>
    <property type="match status" value="1"/>
</dbReference>
<organism evidence="2 3">
    <name type="scientific">Didymella heteroderae</name>
    <dbReference type="NCBI Taxonomy" id="1769908"/>
    <lineage>
        <taxon>Eukaryota</taxon>
        <taxon>Fungi</taxon>
        <taxon>Dikarya</taxon>
        <taxon>Ascomycota</taxon>
        <taxon>Pezizomycotina</taxon>
        <taxon>Dothideomycetes</taxon>
        <taxon>Pleosporomycetidae</taxon>
        <taxon>Pleosporales</taxon>
        <taxon>Pleosporineae</taxon>
        <taxon>Didymellaceae</taxon>
        <taxon>Didymella</taxon>
    </lineage>
</organism>
<proteinExistence type="predicted"/>
<name>A0A9P5BUG9_9PLEO</name>
<sequence length="250" mass="27061">MFRLRCIHVFAFLAGLTIALPAERTLMQAIDMDKLVRYMPESDLATPYGLRLKYVLLGVGTQNYTCPAGNEDVAPGTTGATADLYDIGTYLKGSAHARPVISSISQFALLLSSQPKLLRQGLQSLGMGCQLGHHYFRDSSPVFALDQLSQSPFPLAIVSKVAESAAPLSFYDATSKEGALKWLLLQDTKHLSQGGIDTVYRVATAGGNKPATCKGQKTSFEVQYSAQCVEILRHSQRQALCKSLTARSVG</sequence>
<dbReference type="PANTHER" id="PTHR35567">
    <property type="entry name" value="MALATE DEHYDROGENASE (AFU_ORTHOLOGUE AFUA_2G13800)"/>
    <property type="match status" value="1"/>
</dbReference>
<feature type="chain" id="PRO_5040108224" evidence="1">
    <location>
        <begin position="20"/>
        <end position="250"/>
    </location>
</feature>
<keyword evidence="1" id="KW-0732">Signal</keyword>
<protein>
    <submittedName>
        <fullName evidence="2">Uncharacterized protein</fullName>
    </submittedName>
</protein>
<dbReference type="Pfam" id="PF11937">
    <property type="entry name" value="DUF3455"/>
    <property type="match status" value="1"/>
</dbReference>
<comment type="caution">
    <text evidence="2">The sequence shown here is derived from an EMBL/GenBank/DDBJ whole genome shotgun (WGS) entry which is preliminary data.</text>
</comment>
<accession>A0A9P5BUG9</accession>
<dbReference type="InterPro" id="IPR021851">
    <property type="entry name" value="DUF3455"/>
</dbReference>